<evidence type="ECO:0000256" key="1">
    <source>
        <dbReference type="ARBA" id="ARBA00022603"/>
    </source>
</evidence>
<reference evidence="4" key="1">
    <citation type="submission" date="2019-02" db="EMBL/GenBank/DDBJ databases">
        <authorList>
            <person name="Gruber-Vodicka R. H."/>
            <person name="Seah K. B. B."/>
        </authorList>
    </citation>
    <scope>NUCLEOTIDE SEQUENCE</scope>
    <source>
        <strain evidence="4">BECK_BZ197</strain>
    </source>
</reference>
<protein>
    <submittedName>
        <fullName evidence="4">Ubiquinone/menaquinone biosynthesis C-methylase UbiE</fullName>
    </submittedName>
</protein>
<feature type="domain" description="Methyltransferase" evidence="3">
    <location>
        <begin position="41"/>
        <end position="136"/>
    </location>
</feature>
<dbReference type="Pfam" id="PF13649">
    <property type="entry name" value="Methyltransf_25"/>
    <property type="match status" value="1"/>
</dbReference>
<gene>
    <name evidence="4" type="ORF">BECKMB1821G_GA0114241_104616</name>
</gene>
<accession>A0A450XIW2</accession>
<dbReference type="PANTHER" id="PTHR43861:SF1">
    <property type="entry name" value="TRANS-ACONITATE 2-METHYLTRANSFERASE"/>
    <property type="match status" value="1"/>
</dbReference>
<keyword evidence="1 4" id="KW-0489">Methyltransferase</keyword>
<dbReference type="InterPro" id="IPR041698">
    <property type="entry name" value="Methyltransf_25"/>
</dbReference>
<evidence type="ECO:0000256" key="2">
    <source>
        <dbReference type="ARBA" id="ARBA00022679"/>
    </source>
</evidence>
<dbReference type="AlphaFoldDB" id="A0A450XIW2"/>
<name>A0A450XIW2_9GAMM</name>
<dbReference type="InterPro" id="IPR029063">
    <property type="entry name" value="SAM-dependent_MTases_sf"/>
</dbReference>
<dbReference type="Gene3D" id="3.40.50.150">
    <property type="entry name" value="Vaccinia Virus protein VP39"/>
    <property type="match status" value="1"/>
</dbReference>
<proteinExistence type="predicted"/>
<dbReference type="GO" id="GO:0032259">
    <property type="term" value="P:methylation"/>
    <property type="evidence" value="ECO:0007669"/>
    <property type="project" value="UniProtKB-KW"/>
</dbReference>
<sequence length="245" mass="28043">MAAVYDSIAKQYKNTFELPFRKHIEEFTYFQVLGDLSGKSILDLACGEGRYTRKFKQKGAAHVVGVDISGKMIELARQKETEKLLGIEYIIRDVLDLGKIGNFDLVVASFLLNYSRTKEELLEMCQNIYSNLKPGGRFITINNNPELSPSSYSKLKKYGYTKKIPEPFTEGAPITIIFTTAEGQVRFDNYYISKATYELAFQHAGFKEIHWHSLIVSSKGIQEFGHEYWQDFLDYAPDVVIECIK</sequence>
<organism evidence="4">
    <name type="scientific">Candidatus Kentrum sp. MB</name>
    <dbReference type="NCBI Taxonomy" id="2138164"/>
    <lineage>
        <taxon>Bacteria</taxon>
        <taxon>Pseudomonadati</taxon>
        <taxon>Pseudomonadota</taxon>
        <taxon>Gammaproteobacteria</taxon>
        <taxon>Candidatus Kentrum</taxon>
    </lineage>
</organism>
<keyword evidence="2" id="KW-0808">Transferase</keyword>
<dbReference type="EMBL" id="CAADFO010000046">
    <property type="protein sequence ID" value="VFK29206.1"/>
    <property type="molecule type" value="Genomic_DNA"/>
</dbReference>
<keyword evidence="4" id="KW-0830">Ubiquinone</keyword>
<dbReference type="PANTHER" id="PTHR43861">
    <property type="entry name" value="TRANS-ACONITATE 2-METHYLTRANSFERASE-RELATED"/>
    <property type="match status" value="1"/>
</dbReference>
<dbReference type="SUPFAM" id="SSF53335">
    <property type="entry name" value="S-adenosyl-L-methionine-dependent methyltransferases"/>
    <property type="match status" value="1"/>
</dbReference>
<evidence type="ECO:0000313" key="4">
    <source>
        <dbReference type="EMBL" id="VFK29206.1"/>
    </source>
</evidence>
<dbReference type="CDD" id="cd02440">
    <property type="entry name" value="AdoMet_MTases"/>
    <property type="match status" value="1"/>
</dbReference>
<dbReference type="GO" id="GO:0008168">
    <property type="term" value="F:methyltransferase activity"/>
    <property type="evidence" value="ECO:0007669"/>
    <property type="project" value="UniProtKB-KW"/>
</dbReference>
<evidence type="ECO:0000259" key="3">
    <source>
        <dbReference type="Pfam" id="PF13649"/>
    </source>
</evidence>